<dbReference type="CDD" id="cd00801">
    <property type="entry name" value="INT_P4_C"/>
    <property type="match status" value="1"/>
</dbReference>
<gene>
    <name evidence="8" type="primary">intA_1</name>
    <name evidence="8" type="ORF">PWN146_02169</name>
</gene>
<sequence>MLTDTKLKKSLGKKRDAIEIISDSHGLNARISKAGKITFFYRYRWVKEPVQLSIGEYPAMTIAQARERRQVLRGWLTEGFDPREKIRLERLSRNASPTVDEAFNYWIDKYCRPNGSVKIDYYLQVYRKHIKPKLGELRMESTARMHWLEVLDSIESSVMANYMTSLCKRAFKFCVNRGYIAANPLEGLGPRDVGTAPTRKKRYLADREIRQTWQWLDDHQTDEARLIIRFMLLTGCRTAEIRRACWDWFDFEDDTWTVPKEEYKTGVAVRRALPPLAKALLLAHREKVNTRHVVTSQRAMPGKEFDRPVQPQVAANYTRRVFEGTGMKPWSMHDLRRTLATKLSEQGAPPHVIEKILGHLMTGTMAHYNLHDYMDDQRHWLGVWEDYVKGVTG</sequence>
<dbReference type="Gene3D" id="3.30.160.390">
    <property type="entry name" value="Integrase, DNA-binding domain"/>
    <property type="match status" value="1"/>
</dbReference>
<evidence type="ECO:0000256" key="4">
    <source>
        <dbReference type="ARBA" id="ARBA00023172"/>
    </source>
</evidence>
<dbReference type="Pfam" id="PF13356">
    <property type="entry name" value="Arm-DNA-bind_3"/>
    <property type="match status" value="1"/>
</dbReference>
<accession>A0A1C3HEM3</accession>
<dbReference type="EMBL" id="LT575490">
    <property type="protein sequence ID" value="SAY43478.1"/>
    <property type="molecule type" value="Genomic_DNA"/>
</dbReference>
<evidence type="ECO:0000259" key="7">
    <source>
        <dbReference type="PROSITE" id="PS51900"/>
    </source>
</evidence>
<organism evidence="8">
    <name type="scientific">Serratia marcescens</name>
    <dbReference type="NCBI Taxonomy" id="615"/>
    <lineage>
        <taxon>Bacteria</taxon>
        <taxon>Pseudomonadati</taxon>
        <taxon>Pseudomonadota</taxon>
        <taxon>Gammaproteobacteria</taxon>
        <taxon>Enterobacterales</taxon>
        <taxon>Yersiniaceae</taxon>
        <taxon>Serratia</taxon>
    </lineage>
</organism>
<dbReference type="SUPFAM" id="SSF56349">
    <property type="entry name" value="DNA breaking-rejoining enzymes"/>
    <property type="match status" value="1"/>
</dbReference>
<dbReference type="InterPro" id="IPR050808">
    <property type="entry name" value="Phage_Integrase"/>
</dbReference>
<comment type="similarity">
    <text evidence="1">Belongs to the 'phage' integrase family.</text>
</comment>
<dbReference type="Gene3D" id="1.10.150.130">
    <property type="match status" value="1"/>
</dbReference>
<dbReference type="GO" id="GO:0003677">
    <property type="term" value="F:DNA binding"/>
    <property type="evidence" value="ECO:0007669"/>
    <property type="project" value="UniProtKB-UniRule"/>
</dbReference>
<feature type="domain" description="Tyr recombinase" evidence="6">
    <location>
        <begin position="199"/>
        <end position="382"/>
    </location>
</feature>
<dbReference type="PROSITE" id="PS51900">
    <property type="entry name" value="CB"/>
    <property type="match status" value="1"/>
</dbReference>
<dbReference type="InterPro" id="IPR038488">
    <property type="entry name" value="Integrase_DNA-bd_sf"/>
</dbReference>
<dbReference type="AlphaFoldDB" id="A0A1C3HEM3"/>
<dbReference type="InterPro" id="IPR044068">
    <property type="entry name" value="CB"/>
</dbReference>
<proteinExistence type="inferred from homology"/>
<evidence type="ECO:0000256" key="2">
    <source>
        <dbReference type="ARBA" id="ARBA00022908"/>
    </source>
</evidence>
<dbReference type="Pfam" id="PF00589">
    <property type="entry name" value="Phage_integrase"/>
    <property type="match status" value="1"/>
</dbReference>
<evidence type="ECO:0000256" key="3">
    <source>
        <dbReference type="ARBA" id="ARBA00023125"/>
    </source>
</evidence>
<protein>
    <submittedName>
        <fullName evidence="8">Prophage CP4-57 integrase</fullName>
    </submittedName>
</protein>
<evidence type="ECO:0000313" key="8">
    <source>
        <dbReference type="EMBL" id="SAY43478.1"/>
    </source>
</evidence>
<dbReference type="PANTHER" id="PTHR30629:SF2">
    <property type="entry name" value="PROPHAGE INTEGRASE INTS-RELATED"/>
    <property type="match status" value="1"/>
</dbReference>
<keyword evidence="4" id="KW-0233">DNA recombination</keyword>
<dbReference type="InterPro" id="IPR002104">
    <property type="entry name" value="Integrase_catalytic"/>
</dbReference>
<keyword evidence="2" id="KW-0229">DNA integration</keyword>
<evidence type="ECO:0000256" key="1">
    <source>
        <dbReference type="ARBA" id="ARBA00008857"/>
    </source>
</evidence>
<dbReference type="InterPro" id="IPR010998">
    <property type="entry name" value="Integrase_recombinase_N"/>
</dbReference>
<dbReference type="PANTHER" id="PTHR30629">
    <property type="entry name" value="PROPHAGE INTEGRASE"/>
    <property type="match status" value="1"/>
</dbReference>
<dbReference type="GO" id="GO:0006310">
    <property type="term" value="P:DNA recombination"/>
    <property type="evidence" value="ECO:0007669"/>
    <property type="project" value="UniProtKB-KW"/>
</dbReference>
<dbReference type="PROSITE" id="PS51898">
    <property type="entry name" value="TYR_RECOMBINASE"/>
    <property type="match status" value="1"/>
</dbReference>
<dbReference type="InterPro" id="IPR011010">
    <property type="entry name" value="DNA_brk_join_enz"/>
</dbReference>
<name>A0A1C3HEM3_SERMA</name>
<feature type="domain" description="Core-binding (CB)" evidence="7">
    <location>
        <begin position="97"/>
        <end position="175"/>
    </location>
</feature>
<dbReference type="InterPro" id="IPR025166">
    <property type="entry name" value="Integrase_DNA_bind_dom"/>
</dbReference>
<keyword evidence="3 5" id="KW-0238">DNA-binding</keyword>
<reference evidence="8" key="1">
    <citation type="submission" date="2016-05" db="EMBL/GenBank/DDBJ databases">
        <authorList>
            <person name="Cock P.J.A."/>
            <person name="Cock P.J.A."/>
        </authorList>
    </citation>
    <scope>NUCLEOTIDE SEQUENCE</scope>
    <source>
        <strain evidence="8">PWN146_assembly</strain>
    </source>
</reference>
<evidence type="ECO:0000256" key="5">
    <source>
        <dbReference type="PROSITE-ProRule" id="PRU01248"/>
    </source>
</evidence>
<dbReference type="GO" id="GO:0015074">
    <property type="term" value="P:DNA integration"/>
    <property type="evidence" value="ECO:0007669"/>
    <property type="project" value="UniProtKB-KW"/>
</dbReference>
<dbReference type="Gene3D" id="1.10.443.10">
    <property type="entry name" value="Intergrase catalytic core"/>
    <property type="match status" value="1"/>
</dbReference>
<evidence type="ECO:0000259" key="6">
    <source>
        <dbReference type="PROSITE" id="PS51898"/>
    </source>
</evidence>
<dbReference type="InterPro" id="IPR013762">
    <property type="entry name" value="Integrase-like_cat_sf"/>
</dbReference>